<proteinExistence type="predicted"/>
<keyword evidence="3" id="KW-1185">Reference proteome</keyword>
<dbReference type="InterPro" id="IPR050490">
    <property type="entry name" value="Bact_solute-bd_prot1"/>
</dbReference>
<dbReference type="PANTHER" id="PTHR43649:SF33">
    <property type="entry name" value="POLYGALACTURONAN_RHAMNOGALACTURONAN-BINDING PROTEIN YTCQ"/>
    <property type="match status" value="1"/>
</dbReference>
<protein>
    <submittedName>
        <fullName evidence="2">Extracellular solute-binding protein</fullName>
    </submittedName>
</protein>
<dbReference type="Proteomes" id="UP001595969">
    <property type="component" value="Unassembled WGS sequence"/>
</dbReference>
<dbReference type="PROSITE" id="PS51257">
    <property type="entry name" value="PROKAR_LIPOPROTEIN"/>
    <property type="match status" value="1"/>
</dbReference>
<evidence type="ECO:0000313" key="3">
    <source>
        <dbReference type="Proteomes" id="UP001595969"/>
    </source>
</evidence>
<evidence type="ECO:0000313" key="2">
    <source>
        <dbReference type="EMBL" id="MFC4719351.1"/>
    </source>
</evidence>
<dbReference type="SUPFAM" id="SSF53850">
    <property type="entry name" value="Periplasmic binding protein-like II"/>
    <property type="match status" value="1"/>
</dbReference>
<accession>A0ABV9MW42</accession>
<sequence>MKERRNRWLLLMTLFFLSACGLLKKDTDSAVKKETISWTVMLHTDAPPSGAIEEELEKYTGVNLDFHWIPDSSKNERMSAAFASNSLTDIVTLASFKNSAIQSALSAGVFWDVEPYLAEYSNLAKLTSQQLDRIRINGKVYGVPIQNHTARYGVIVRKDWLETLGLEIPKTIAELAKVAQAFTEEDPDGNGQKDTIGIVERNESFRVGFRSLTGYFGAGNEFFISEDGTVQPTFMQEEYKTALKWYREMYQNGWMNQDFVVTSKEEQREMMLQGKGGIMITSLQDVRYFVDQDSDLVNEKGNQTWALVDDLTYGEVPRRILSDTNGGLNGLLAIPKSNVPTETALRVVLQFINDLMDEEPFTLMTQGIEGVHYVINEQQEYEKINQTKWQEEVQPYAASRPSALVATFKSAETAINQANEKIAENEAYAILDPTQTLNSATYIAQWPDLMEDISRAYYEYMLGEKELAYFEQAVASFKAGPGQKVIEEFTQSYQERQQKKTP</sequence>
<organism evidence="2 3">
    <name type="scientific">Enterococcus lemanii</name>
    <dbReference type="NCBI Taxonomy" id="1159752"/>
    <lineage>
        <taxon>Bacteria</taxon>
        <taxon>Bacillati</taxon>
        <taxon>Bacillota</taxon>
        <taxon>Bacilli</taxon>
        <taxon>Lactobacillales</taxon>
        <taxon>Enterococcaceae</taxon>
        <taxon>Enterococcus</taxon>
    </lineage>
</organism>
<dbReference type="EMBL" id="JBHSGS010000036">
    <property type="protein sequence ID" value="MFC4719351.1"/>
    <property type="molecule type" value="Genomic_DNA"/>
</dbReference>
<name>A0ABV9MW42_9ENTE</name>
<dbReference type="PANTHER" id="PTHR43649">
    <property type="entry name" value="ARABINOSE-BINDING PROTEIN-RELATED"/>
    <property type="match status" value="1"/>
</dbReference>
<dbReference type="RefSeq" id="WP_204654445.1">
    <property type="nucleotide sequence ID" value="NZ_JAFBFD010000027.1"/>
</dbReference>
<gene>
    <name evidence="2" type="ORF">ACFO5I_06365</name>
</gene>
<keyword evidence="1" id="KW-0732">Signal</keyword>
<dbReference type="Gene3D" id="3.40.190.10">
    <property type="entry name" value="Periplasmic binding protein-like II"/>
    <property type="match status" value="2"/>
</dbReference>
<reference evidence="3" key="1">
    <citation type="journal article" date="2019" name="Int. J. Syst. Evol. Microbiol.">
        <title>The Global Catalogue of Microorganisms (GCM) 10K type strain sequencing project: providing services to taxonomists for standard genome sequencing and annotation.</title>
        <authorList>
            <consortium name="The Broad Institute Genomics Platform"/>
            <consortium name="The Broad Institute Genome Sequencing Center for Infectious Disease"/>
            <person name="Wu L."/>
            <person name="Ma J."/>
        </authorList>
    </citation>
    <scope>NUCLEOTIDE SEQUENCE [LARGE SCALE GENOMIC DNA]</scope>
    <source>
        <strain evidence="3">CGMCC 1.19032</strain>
    </source>
</reference>
<evidence type="ECO:0000256" key="1">
    <source>
        <dbReference type="ARBA" id="ARBA00022729"/>
    </source>
</evidence>
<comment type="caution">
    <text evidence="2">The sequence shown here is derived from an EMBL/GenBank/DDBJ whole genome shotgun (WGS) entry which is preliminary data.</text>
</comment>